<evidence type="ECO:0000313" key="7">
    <source>
        <dbReference type="EMBL" id="GEZ84067.1"/>
    </source>
</evidence>
<dbReference type="GO" id="GO:0003676">
    <property type="term" value="F:nucleic acid binding"/>
    <property type="evidence" value="ECO:0007669"/>
    <property type="project" value="InterPro"/>
</dbReference>
<dbReference type="Pfam" id="PF13976">
    <property type="entry name" value="gag_pre-integrs"/>
    <property type="match status" value="1"/>
</dbReference>
<dbReference type="InterPro" id="IPR054722">
    <property type="entry name" value="PolX-like_BBD"/>
</dbReference>
<feature type="domain" description="Integrase catalytic" evidence="6">
    <location>
        <begin position="161"/>
        <end position="338"/>
    </location>
</feature>
<keyword evidence="4" id="KW-0378">Hydrolase</keyword>
<dbReference type="AlphaFoldDB" id="A0A699IQK8"/>
<dbReference type="GO" id="GO:0004190">
    <property type="term" value="F:aspartic-type endopeptidase activity"/>
    <property type="evidence" value="ECO:0007669"/>
    <property type="project" value="UniProtKB-KW"/>
</dbReference>
<dbReference type="PANTHER" id="PTHR42648:SF18">
    <property type="entry name" value="RETROTRANSPOSON, UNCLASSIFIED-LIKE PROTEIN"/>
    <property type="match status" value="1"/>
</dbReference>
<evidence type="ECO:0000256" key="4">
    <source>
        <dbReference type="ARBA" id="ARBA00022801"/>
    </source>
</evidence>
<dbReference type="InterPro" id="IPR039537">
    <property type="entry name" value="Retrotran_Ty1/copia-like"/>
</dbReference>
<dbReference type="InterPro" id="IPR025724">
    <property type="entry name" value="GAG-pre-integrase_dom"/>
</dbReference>
<evidence type="ECO:0000256" key="1">
    <source>
        <dbReference type="ARBA" id="ARBA00022670"/>
    </source>
</evidence>
<feature type="region of interest" description="Disordered" evidence="5">
    <location>
        <begin position="319"/>
        <end position="342"/>
    </location>
</feature>
<dbReference type="InterPro" id="IPR012337">
    <property type="entry name" value="RNaseH-like_sf"/>
</dbReference>
<dbReference type="Pfam" id="PF22936">
    <property type="entry name" value="Pol_BBD"/>
    <property type="match status" value="1"/>
</dbReference>
<dbReference type="GO" id="GO:0006508">
    <property type="term" value="P:proteolysis"/>
    <property type="evidence" value="ECO:0007669"/>
    <property type="project" value="UniProtKB-KW"/>
</dbReference>
<dbReference type="InterPro" id="IPR001584">
    <property type="entry name" value="Integrase_cat-core"/>
</dbReference>
<dbReference type="Pfam" id="PF07727">
    <property type="entry name" value="RVT_2"/>
    <property type="match status" value="1"/>
</dbReference>
<dbReference type="Pfam" id="PF00665">
    <property type="entry name" value="rve"/>
    <property type="match status" value="1"/>
</dbReference>
<dbReference type="SUPFAM" id="SSF53098">
    <property type="entry name" value="Ribonuclease H-like"/>
    <property type="match status" value="1"/>
</dbReference>
<feature type="non-terminal residue" evidence="7">
    <location>
        <position position="1"/>
    </location>
</feature>
<dbReference type="PANTHER" id="PTHR42648">
    <property type="entry name" value="TRANSPOSASE, PUTATIVE-RELATED"/>
    <property type="match status" value="1"/>
</dbReference>
<comment type="caution">
    <text evidence="7">The sequence shown here is derived from an EMBL/GenBank/DDBJ whole genome shotgun (WGS) entry which is preliminary data.</text>
</comment>
<sequence length="668" mass="75777">VVQIVLWYLDSGCSKHMTEDRSQLINFVQKFLGTVKFENDLVAKIMGYSDYKIGNVTISRVYFVEGLGHNLFSVGQFCDSDLEVAFRQHTCFIHMMASSPICLLSKASKTKSWLWHRRLLHLNFGAINHLVRQGLVRGLPKLKFEKDHLCSACAMGKSKKKSYKPKSKDTNQEKLYLLHMDLCGPMRVESVNGKKYILVIIDDYSRFTWVKFLRSKDEAPDFIIKFLKMIQVWLKLSVHRIQTDNDIEFVNQTLREYYEEVGISHETTVARSPQQNGVIERHNRTLIEAAHTSVDLQAPEVIAMIAEVIPPVQAESTGLPFSTSVDQDAPSPSKSQTTPKIQSAVIPHDVEEDNLDIEVVHMGNDPLFGVPIPEVTSAQSSSTVSPHTIVKPDHQILQHISKWTKDHPLENIIGQLSRPVSTRLQLHEQALFCYYDSFLTSVEPNMYKEALEAIRIFLAYAAHKNMVVYQMDVKTAFLNGNLREEVYVSQPDGFMDQDNPNYVYKLKKALYGLKQAPRAWYDMLSSFLISQDFSKGLQISQSPRGIFINQSKNSLESLKKYGFKSCDLMDTPMVEKSKLDDDKEGKAVDLSHYRGMIGTLLYLTASRPDLQFAICMCARYQARPTEKHDSSVALTTFADAGHAGCQDTRRSTSGSVQFLGERLISWSS</sequence>
<dbReference type="Gene3D" id="3.30.420.10">
    <property type="entry name" value="Ribonuclease H-like superfamily/Ribonuclease H"/>
    <property type="match status" value="1"/>
</dbReference>
<proteinExistence type="predicted"/>
<organism evidence="7">
    <name type="scientific">Tanacetum cinerariifolium</name>
    <name type="common">Dalmatian daisy</name>
    <name type="synonym">Chrysanthemum cinerariifolium</name>
    <dbReference type="NCBI Taxonomy" id="118510"/>
    <lineage>
        <taxon>Eukaryota</taxon>
        <taxon>Viridiplantae</taxon>
        <taxon>Streptophyta</taxon>
        <taxon>Embryophyta</taxon>
        <taxon>Tracheophyta</taxon>
        <taxon>Spermatophyta</taxon>
        <taxon>Magnoliopsida</taxon>
        <taxon>eudicotyledons</taxon>
        <taxon>Gunneridae</taxon>
        <taxon>Pentapetalae</taxon>
        <taxon>asterids</taxon>
        <taxon>campanulids</taxon>
        <taxon>Asterales</taxon>
        <taxon>Asteraceae</taxon>
        <taxon>Asteroideae</taxon>
        <taxon>Anthemideae</taxon>
        <taxon>Anthemidinae</taxon>
        <taxon>Tanacetum</taxon>
    </lineage>
</organism>
<dbReference type="SUPFAM" id="SSF56672">
    <property type="entry name" value="DNA/RNA polymerases"/>
    <property type="match status" value="1"/>
</dbReference>
<dbReference type="InterPro" id="IPR036397">
    <property type="entry name" value="RNaseH_sf"/>
</dbReference>
<gene>
    <name evidence="7" type="ORF">Tci_556040</name>
</gene>
<protein>
    <submittedName>
        <fullName evidence="7">Retrovirus-related Pol polyprotein from transposon TNT 1-94</fullName>
    </submittedName>
</protein>
<accession>A0A699IQK8</accession>
<dbReference type="PROSITE" id="PS50994">
    <property type="entry name" value="INTEGRASE"/>
    <property type="match status" value="1"/>
</dbReference>
<evidence type="ECO:0000256" key="5">
    <source>
        <dbReference type="SAM" id="MobiDB-lite"/>
    </source>
</evidence>
<dbReference type="GO" id="GO:0046872">
    <property type="term" value="F:metal ion binding"/>
    <property type="evidence" value="ECO:0007669"/>
    <property type="project" value="UniProtKB-KW"/>
</dbReference>
<reference evidence="7" key="1">
    <citation type="journal article" date="2019" name="Sci. Rep.">
        <title>Draft genome of Tanacetum cinerariifolium, the natural source of mosquito coil.</title>
        <authorList>
            <person name="Yamashiro T."/>
            <person name="Shiraishi A."/>
            <person name="Satake H."/>
            <person name="Nakayama K."/>
        </authorList>
    </citation>
    <scope>NUCLEOTIDE SEQUENCE</scope>
</reference>
<feature type="compositionally biased region" description="Polar residues" evidence="5">
    <location>
        <begin position="319"/>
        <end position="341"/>
    </location>
</feature>
<evidence type="ECO:0000259" key="6">
    <source>
        <dbReference type="PROSITE" id="PS50994"/>
    </source>
</evidence>
<keyword evidence="1" id="KW-0645">Protease</keyword>
<name>A0A699IQK8_TANCI</name>
<dbReference type="InterPro" id="IPR013103">
    <property type="entry name" value="RVT_2"/>
</dbReference>
<dbReference type="EMBL" id="BKCJ010330790">
    <property type="protein sequence ID" value="GEZ84067.1"/>
    <property type="molecule type" value="Genomic_DNA"/>
</dbReference>
<keyword evidence="3" id="KW-0064">Aspartyl protease</keyword>
<keyword evidence="2" id="KW-0479">Metal-binding</keyword>
<evidence type="ECO:0000256" key="3">
    <source>
        <dbReference type="ARBA" id="ARBA00022750"/>
    </source>
</evidence>
<dbReference type="InterPro" id="IPR043502">
    <property type="entry name" value="DNA/RNA_pol_sf"/>
</dbReference>
<evidence type="ECO:0000256" key="2">
    <source>
        <dbReference type="ARBA" id="ARBA00022723"/>
    </source>
</evidence>
<dbReference type="GO" id="GO:0015074">
    <property type="term" value="P:DNA integration"/>
    <property type="evidence" value="ECO:0007669"/>
    <property type="project" value="InterPro"/>
</dbReference>